<accession>A0A1B2LZQ3</accession>
<dbReference type="OrthoDB" id="1029958at2"/>
<protein>
    <submittedName>
        <fullName evidence="1">Uncharacterized protein</fullName>
    </submittedName>
</protein>
<sequence>MEIFKRFSNQNMQYPKHVYRDIMKELFEFFLKRSSESDIVIEEISDIFGVNVEKATPEIIAFYHVYEAVIRKNESDAGYDKIQRFTYNVGKQYSSTKIGTDIAQYGGEIVDLIKDGADVWEDSKSDMEANNLGQTYGGELYKKYHPVRAAIRSLD</sequence>
<name>A0A1B2LZQ3_9GAMM</name>
<dbReference type="RefSeq" id="WP_067554832.1">
    <property type="nucleotide sequence ID" value="NZ_CP016895.1"/>
</dbReference>
<dbReference type="STRING" id="1789224.BFG52_08695"/>
<proteinExistence type="predicted"/>
<dbReference type="Proteomes" id="UP000093391">
    <property type="component" value="Chromosome"/>
</dbReference>
<dbReference type="KEGG" id="ala:BFG52_08695"/>
<dbReference type="EMBL" id="CP016895">
    <property type="protein sequence ID" value="AOA58426.1"/>
    <property type="molecule type" value="Genomic_DNA"/>
</dbReference>
<gene>
    <name evidence="1" type="ORF">BFG52_08695</name>
</gene>
<organism evidence="1 2">
    <name type="scientific">Acinetobacter larvae</name>
    <dbReference type="NCBI Taxonomy" id="1789224"/>
    <lineage>
        <taxon>Bacteria</taxon>
        <taxon>Pseudomonadati</taxon>
        <taxon>Pseudomonadota</taxon>
        <taxon>Gammaproteobacteria</taxon>
        <taxon>Moraxellales</taxon>
        <taxon>Moraxellaceae</taxon>
        <taxon>Acinetobacter</taxon>
    </lineage>
</organism>
<keyword evidence="2" id="KW-1185">Reference proteome</keyword>
<dbReference type="AlphaFoldDB" id="A0A1B2LZQ3"/>
<evidence type="ECO:0000313" key="1">
    <source>
        <dbReference type="EMBL" id="AOA58426.1"/>
    </source>
</evidence>
<reference evidence="1 2" key="1">
    <citation type="submission" date="2016-08" db="EMBL/GenBank/DDBJ databases">
        <authorList>
            <person name="Seilhamer J.J."/>
        </authorList>
    </citation>
    <scope>NUCLEOTIDE SEQUENCE [LARGE SCALE GENOMIC DNA]</scope>
    <source>
        <strain evidence="1 2">BRTC-1</strain>
    </source>
</reference>
<evidence type="ECO:0000313" key="2">
    <source>
        <dbReference type="Proteomes" id="UP000093391"/>
    </source>
</evidence>